<proteinExistence type="predicted"/>
<organism evidence="1 2">
    <name type="scientific">Leucogyrophana mollusca</name>
    <dbReference type="NCBI Taxonomy" id="85980"/>
    <lineage>
        <taxon>Eukaryota</taxon>
        <taxon>Fungi</taxon>
        <taxon>Dikarya</taxon>
        <taxon>Basidiomycota</taxon>
        <taxon>Agaricomycotina</taxon>
        <taxon>Agaricomycetes</taxon>
        <taxon>Agaricomycetidae</taxon>
        <taxon>Boletales</taxon>
        <taxon>Boletales incertae sedis</taxon>
        <taxon>Leucogyrophana</taxon>
    </lineage>
</organism>
<keyword evidence="2" id="KW-1185">Reference proteome</keyword>
<evidence type="ECO:0000313" key="2">
    <source>
        <dbReference type="Proteomes" id="UP000790709"/>
    </source>
</evidence>
<name>A0ACB8AVK5_9AGAM</name>
<dbReference type="EMBL" id="MU267352">
    <property type="protein sequence ID" value="KAH7917014.1"/>
    <property type="molecule type" value="Genomic_DNA"/>
</dbReference>
<evidence type="ECO:0000313" key="1">
    <source>
        <dbReference type="EMBL" id="KAH7917014.1"/>
    </source>
</evidence>
<protein>
    <submittedName>
        <fullName evidence="1">COX1-domain-containing protein</fullName>
    </submittedName>
</protein>
<gene>
    <name evidence="1" type="ORF">BV22DRAFT_1188631</name>
</gene>
<reference evidence="1" key="1">
    <citation type="journal article" date="2021" name="New Phytol.">
        <title>Evolutionary innovations through gain and loss of genes in the ectomycorrhizal Boletales.</title>
        <authorList>
            <person name="Wu G."/>
            <person name="Miyauchi S."/>
            <person name="Morin E."/>
            <person name="Kuo A."/>
            <person name="Drula E."/>
            <person name="Varga T."/>
            <person name="Kohler A."/>
            <person name="Feng B."/>
            <person name="Cao Y."/>
            <person name="Lipzen A."/>
            <person name="Daum C."/>
            <person name="Hundley H."/>
            <person name="Pangilinan J."/>
            <person name="Johnson J."/>
            <person name="Barry K."/>
            <person name="LaButti K."/>
            <person name="Ng V."/>
            <person name="Ahrendt S."/>
            <person name="Min B."/>
            <person name="Choi I.G."/>
            <person name="Park H."/>
            <person name="Plett J.M."/>
            <person name="Magnuson J."/>
            <person name="Spatafora J.W."/>
            <person name="Nagy L.G."/>
            <person name="Henrissat B."/>
            <person name="Grigoriev I.V."/>
            <person name="Yang Z.L."/>
            <person name="Xu J."/>
            <person name="Martin F.M."/>
        </authorList>
    </citation>
    <scope>NUCLEOTIDE SEQUENCE</scope>
    <source>
        <strain evidence="1">KUC20120723A-06</strain>
    </source>
</reference>
<dbReference type="Proteomes" id="UP000790709">
    <property type="component" value="Unassembled WGS sequence"/>
</dbReference>
<accession>A0ACB8AVK5</accession>
<sequence length="334" mass="37945">MRTNGMSLHKLPLFVWAIFVTAILLLLSLPVLAGAITMLLTDRNFNTSFYDPAGGGDPVLYQHLFLRNNLFNDLSCYLLAANTTVINLSNSNNNKYFEFDSFYLKYSDLHPERSIPSKSFLEWFIGFTEGDGSFSINKRGHVQFVITQSTSDVQVLYYIMNNLGFGKVIQQSKSNQTHRFIVQDSKNLLLICLLFNGNIVLPVRNAKFQIFLANFNSMSLRMKTDVIQPITSTILPNLNDSWLLGFTDSEGCFSLSLLKNSKAYRLRFLISQKWEANKVILDHICSLFGVGVVTSHSVPENWIYIVNGVKNTNSILPYFDEKGLITKKRHSYSV</sequence>
<comment type="caution">
    <text evidence="1">The sequence shown here is derived from an EMBL/GenBank/DDBJ whole genome shotgun (WGS) entry which is preliminary data.</text>
</comment>